<dbReference type="PROSITE" id="PS50110">
    <property type="entry name" value="RESPONSE_REGULATORY"/>
    <property type="match status" value="1"/>
</dbReference>
<dbReference type="PANTHER" id="PTHR44520">
    <property type="entry name" value="RESPONSE REGULATOR RCP1-RELATED"/>
    <property type="match status" value="1"/>
</dbReference>
<dbReference type="Proteomes" id="UP000434101">
    <property type="component" value="Unassembled WGS sequence"/>
</dbReference>
<accession>A0A6B0VJF6</accession>
<dbReference type="OrthoDB" id="9652at2157"/>
<evidence type="ECO:0000259" key="2">
    <source>
        <dbReference type="PROSITE" id="PS50110"/>
    </source>
</evidence>
<comment type="caution">
    <text evidence="1">Lacks conserved residue(s) required for the propagation of feature annotation.</text>
</comment>
<comment type="caution">
    <text evidence="3">The sequence shown here is derived from an EMBL/GenBank/DDBJ whole genome shotgun (WGS) entry which is preliminary data.</text>
</comment>
<organism evidence="3 4">
    <name type="scientific">Natronorubrum halalkaliphilum</name>
    <dbReference type="NCBI Taxonomy" id="2691917"/>
    <lineage>
        <taxon>Archaea</taxon>
        <taxon>Methanobacteriati</taxon>
        <taxon>Methanobacteriota</taxon>
        <taxon>Stenosarchaea group</taxon>
        <taxon>Halobacteria</taxon>
        <taxon>Halobacteriales</taxon>
        <taxon>Natrialbaceae</taxon>
        <taxon>Natronorubrum</taxon>
    </lineage>
</organism>
<dbReference type="InterPro" id="IPR052893">
    <property type="entry name" value="TCS_response_regulator"/>
</dbReference>
<proteinExistence type="predicted"/>
<protein>
    <submittedName>
        <fullName evidence="3">Response regulator</fullName>
    </submittedName>
</protein>
<dbReference type="Gene3D" id="3.40.50.2300">
    <property type="match status" value="1"/>
</dbReference>
<feature type="domain" description="Response regulatory" evidence="2">
    <location>
        <begin position="13"/>
        <end position="138"/>
    </location>
</feature>
<dbReference type="SUPFAM" id="SSF52172">
    <property type="entry name" value="CheY-like"/>
    <property type="match status" value="1"/>
</dbReference>
<dbReference type="GO" id="GO:0000160">
    <property type="term" value="P:phosphorelay signal transduction system"/>
    <property type="evidence" value="ECO:0007669"/>
    <property type="project" value="InterPro"/>
</dbReference>
<dbReference type="Pfam" id="PF00072">
    <property type="entry name" value="Response_reg"/>
    <property type="match status" value="1"/>
</dbReference>
<dbReference type="PANTHER" id="PTHR44520:SF2">
    <property type="entry name" value="RESPONSE REGULATOR RCP1"/>
    <property type="match status" value="1"/>
</dbReference>
<dbReference type="CDD" id="cd17557">
    <property type="entry name" value="REC_Rcp-like"/>
    <property type="match status" value="1"/>
</dbReference>
<dbReference type="InterPro" id="IPR011006">
    <property type="entry name" value="CheY-like_superfamily"/>
</dbReference>
<name>A0A6B0VJF6_9EURY</name>
<dbReference type="InterPro" id="IPR001789">
    <property type="entry name" value="Sig_transdc_resp-reg_receiver"/>
</dbReference>
<evidence type="ECO:0000313" key="4">
    <source>
        <dbReference type="Proteomes" id="UP000434101"/>
    </source>
</evidence>
<dbReference type="EMBL" id="WUYX01000015">
    <property type="protein sequence ID" value="MXV61257.1"/>
    <property type="molecule type" value="Genomic_DNA"/>
</dbReference>
<keyword evidence="4" id="KW-1185">Reference proteome</keyword>
<gene>
    <name evidence="3" type="ORF">GS429_04100</name>
</gene>
<dbReference type="AlphaFoldDB" id="A0A6B0VJF6"/>
<sequence>MTAPEEQVDRAIDILLVEPNPGDTRLFTENFRDAKLMNTIHAVSDGESALDFVHQRGEYAEKPQPDIILLEPQLPGKSGMDVLSELNGEPALREIPVIVLTSSAVGEEIVRSHDLEADSYIQKPISPDQFVEFIQSVEEFWFAIVRKPTSSATDG</sequence>
<reference evidence="3 4" key="1">
    <citation type="submission" date="2020-01" db="EMBL/GenBank/DDBJ databases">
        <title>Natronorubrum sp. JWXQ-INN 674 isolated from Inner Mongolia Autonomous Region of China.</title>
        <authorList>
            <person name="Xue Q."/>
        </authorList>
    </citation>
    <scope>NUCLEOTIDE SEQUENCE [LARGE SCALE GENOMIC DNA]</scope>
    <source>
        <strain evidence="3 4">JWXQ-INN-674</strain>
    </source>
</reference>
<evidence type="ECO:0000256" key="1">
    <source>
        <dbReference type="PROSITE-ProRule" id="PRU00169"/>
    </source>
</evidence>
<dbReference type="SMART" id="SM00448">
    <property type="entry name" value="REC"/>
    <property type="match status" value="1"/>
</dbReference>
<evidence type="ECO:0000313" key="3">
    <source>
        <dbReference type="EMBL" id="MXV61257.1"/>
    </source>
</evidence>
<dbReference type="RefSeq" id="WP_160062974.1">
    <property type="nucleotide sequence ID" value="NZ_WUYX01000015.1"/>
</dbReference>